<dbReference type="RefSeq" id="WP_145204301.1">
    <property type="nucleotide sequence ID" value="NZ_CP036434.1"/>
</dbReference>
<dbReference type="OrthoDB" id="283713at2"/>
<evidence type="ECO:0000256" key="2">
    <source>
        <dbReference type="ARBA" id="ARBA00022475"/>
    </source>
</evidence>
<evidence type="ECO:0000313" key="8">
    <source>
        <dbReference type="Proteomes" id="UP000320390"/>
    </source>
</evidence>
<keyword evidence="8" id="KW-1185">Reference proteome</keyword>
<dbReference type="Pfam" id="PF03739">
    <property type="entry name" value="LptF_LptG"/>
    <property type="match status" value="1"/>
</dbReference>
<organism evidence="7 8">
    <name type="scientific">Saltatorellus ferox</name>
    <dbReference type="NCBI Taxonomy" id="2528018"/>
    <lineage>
        <taxon>Bacteria</taxon>
        <taxon>Pseudomonadati</taxon>
        <taxon>Planctomycetota</taxon>
        <taxon>Planctomycetia</taxon>
        <taxon>Planctomycetia incertae sedis</taxon>
        <taxon>Saltatorellus</taxon>
    </lineage>
</organism>
<dbReference type="Proteomes" id="UP000320390">
    <property type="component" value="Chromosome"/>
</dbReference>
<dbReference type="GO" id="GO:0015920">
    <property type="term" value="P:lipopolysaccharide transport"/>
    <property type="evidence" value="ECO:0007669"/>
    <property type="project" value="TreeGrafter"/>
</dbReference>
<feature type="transmembrane region" description="Helical" evidence="6">
    <location>
        <begin position="94"/>
        <end position="115"/>
    </location>
</feature>
<feature type="transmembrane region" description="Helical" evidence="6">
    <location>
        <begin position="52"/>
        <end position="74"/>
    </location>
</feature>
<proteinExistence type="predicted"/>
<keyword evidence="5 6" id="KW-0472">Membrane</keyword>
<keyword evidence="4 6" id="KW-1133">Transmembrane helix</keyword>
<accession>A0A518EZV3</accession>
<reference evidence="7 8" key="1">
    <citation type="submission" date="2019-02" db="EMBL/GenBank/DDBJ databases">
        <title>Deep-cultivation of Planctomycetes and their phenomic and genomic characterization uncovers novel biology.</title>
        <authorList>
            <person name="Wiegand S."/>
            <person name="Jogler M."/>
            <person name="Boedeker C."/>
            <person name="Pinto D."/>
            <person name="Vollmers J."/>
            <person name="Rivas-Marin E."/>
            <person name="Kohn T."/>
            <person name="Peeters S.H."/>
            <person name="Heuer A."/>
            <person name="Rast P."/>
            <person name="Oberbeckmann S."/>
            <person name="Bunk B."/>
            <person name="Jeske O."/>
            <person name="Meyerdierks A."/>
            <person name="Storesund J.E."/>
            <person name="Kallscheuer N."/>
            <person name="Luecker S."/>
            <person name="Lage O.M."/>
            <person name="Pohl T."/>
            <person name="Merkel B.J."/>
            <person name="Hornburger P."/>
            <person name="Mueller R.-W."/>
            <person name="Bruemmer F."/>
            <person name="Labrenz M."/>
            <person name="Spormann A.M."/>
            <person name="Op den Camp H."/>
            <person name="Overmann J."/>
            <person name="Amann R."/>
            <person name="Jetten M.S.M."/>
            <person name="Mascher T."/>
            <person name="Medema M.H."/>
            <person name="Devos D.P."/>
            <person name="Kaster A.-K."/>
            <person name="Ovreas L."/>
            <person name="Rohde M."/>
            <person name="Galperin M.Y."/>
            <person name="Jogler C."/>
        </authorList>
    </citation>
    <scope>NUCLEOTIDE SEQUENCE [LARGE SCALE GENOMIC DNA]</scope>
    <source>
        <strain evidence="7 8">Poly30</strain>
    </source>
</reference>
<sequence length="360" mass="39349">MTIHLYVLKQLLIALAFAVGALLCVALPGIAISTVTKLPSVDVWILLRFLPLVLQSLTPYMLPLCFVLSVVAVFGRLASDGEWTAILMTGRHPLTLLIAPGVVATLLGLVIFGIVSNDLPQLRKKERALILAATNSFVQNLRPGKTSIDIAGLHLIARTRDMDTGTFRGVYLRHAGGSDDQLDRVDIFANSVDISVHGELLRVHAVGIGSFDSNSGSYSRSDELLLNINIAKRLGVRTETYERARYLTSTEIRERLETAELTPKRLRDYRYTLQYRAALAGICFVFAALGSGIGVLMRRGSLLTAMAVSVGFGLVYYVCNMELGGKLGHNPDLPPWLGAWITNAASSLVAAFFLRRAIRR</sequence>
<keyword evidence="2" id="KW-1003">Cell membrane</keyword>
<feature type="transmembrane region" description="Helical" evidence="6">
    <location>
        <begin position="273"/>
        <end position="293"/>
    </location>
</feature>
<comment type="subcellular location">
    <subcellularLocation>
        <location evidence="1">Cell membrane</location>
        <topology evidence="1">Multi-pass membrane protein</topology>
    </subcellularLocation>
</comment>
<name>A0A518EZV3_9BACT</name>
<dbReference type="AlphaFoldDB" id="A0A518EZV3"/>
<evidence type="ECO:0000256" key="4">
    <source>
        <dbReference type="ARBA" id="ARBA00022989"/>
    </source>
</evidence>
<protein>
    <submittedName>
        <fullName evidence="7">Putative permease YjgP/YjgQ family protein</fullName>
    </submittedName>
</protein>
<dbReference type="PANTHER" id="PTHR33529">
    <property type="entry name" value="SLR0882 PROTEIN-RELATED"/>
    <property type="match status" value="1"/>
</dbReference>
<dbReference type="InterPro" id="IPR005495">
    <property type="entry name" value="LptG/LptF_permease"/>
</dbReference>
<evidence type="ECO:0000256" key="5">
    <source>
        <dbReference type="ARBA" id="ARBA00023136"/>
    </source>
</evidence>
<dbReference type="PANTHER" id="PTHR33529:SF6">
    <property type="entry name" value="YJGP_YJGQ FAMILY PERMEASE"/>
    <property type="match status" value="1"/>
</dbReference>
<evidence type="ECO:0000256" key="3">
    <source>
        <dbReference type="ARBA" id="ARBA00022692"/>
    </source>
</evidence>
<dbReference type="GO" id="GO:0043190">
    <property type="term" value="C:ATP-binding cassette (ABC) transporter complex"/>
    <property type="evidence" value="ECO:0007669"/>
    <property type="project" value="TreeGrafter"/>
</dbReference>
<dbReference type="EMBL" id="CP036434">
    <property type="protein sequence ID" value="QDV09622.1"/>
    <property type="molecule type" value="Genomic_DNA"/>
</dbReference>
<feature type="transmembrane region" description="Helical" evidence="6">
    <location>
        <begin position="12"/>
        <end position="32"/>
    </location>
</feature>
<evidence type="ECO:0000313" key="7">
    <source>
        <dbReference type="EMBL" id="QDV09622.1"/>
    </source>
</evidence>
<gene>
    <name evidence="7" type="ORF">Poly30_51800</name>
</gene>
<feature type="transmembrane region" description="Helical" evidence="6">
    <location>
        <begin position="337"/>
        <end position="354"/>
    </location>
</feature>
<feature type="transmembrane region" description="Helical" evidence="6">
    <location>
        <begin position="300"/>
        <end position="317"/>
    </location>
</feature>
<evidence type="ECO:0000256" key="1">
    <source>
        <dbReference type="ARBA" id="ARBA00004651"/>
    </source>
</evidence>
<evidence type="ECO:0000256" key="6">
    <source>
        <dbReference type="SAM" id="Phobius"/>
    </source>
</evidence>
<keyword evidence="3 6" id="KW-0812">Transmembrane</keyword>